<dbReference type="PANTHER" id="PTHR47331">
    <property type="entry name" value="PHD-TYPE DOMAIN-CONTAINING PROTEIN"/>
    <property type="match status" value="1"/>
</dbReference>
<gene>
    <name evidence="1" type="ORF">AVEN_236576_1</name>
</gene>
<dbReference type="InterPro" id="IPR043502">
    <property type="entry name" value="DNA/RNA_pol_sf"/>
</dbReference>
<protein>
    <recommendedName>
        <fullName evidence="3">Reverse transcriptase domain-containing protein</fullName>
    </recommendedName>
</protein>
<dbReference type="Proteomes" id="UP000499080">
    <property type="component" value="Unassembled WGS sequence"/>
</dbReference>
<evidence type="ECO:0000313" key="2">
    <source>
        <dbReference type="Proteomes" id="UP000499080"/>
    </source>
</evidence>
<dbReference type="EMBL" id="BGPR01052538">
    <property type="protein sequence ID" value="GBO29370.1"/>
    <property type="molecule type" value="Genomic_DNA"/>
</dbReference>
<comment type="caution">
    <text evidence="1">The sequence shown here is derived from an EMBL/GenBank/DDBJ whole genome shotgun (WGS) entry which is preliminary data.</text>
</comment>
<dbReference type="InterPro" id="IPR008042">
    <property type="entry name" value="Retrotrans_Pao"/>
</dbReference>
<dbReference type="SUPFAM" id="SSF56672">
    <property type="entry name" value="DNA/RNA polymerases"/>
    <property type="match status" value="1"/>
</dbReference>
<keyword evidence="2" id="KW-1185">Reference proteome</keyword>
<name>A0A4Y2VZR1_ARAVE</name>
<accession>A0A4Y2VZR1</accession>
<organism evidence="1 2">
    <name type="scientific">Araneus ventricosus</name>
    <name type="common">Orbweaver spider</name>
    <name type="synonym">Epeira ventricosa</name>
    <dbReference type="NCBI Taxonomy" id="182803"/>
    <lineage>
        <taxon>Eukaryota</taxon>
        <taxon>Metazoa</taxon>
        <taxon>Ecdysozoa</taxon>
        <taxon>Arthropoda</taxon>
        <taxon>Chelicerata</taxon>
        <taxon>Arachnida</taxon>
        <taxon>Araneae</taxon>
        <taxon>Araneomorphae</taxon>
        <taxon>Entelegynae</taxon>
        <taxon>Araneoidea</taxon>
        <taxon>Araneidae</taxon>
        <taxon>Araneus</taxon>
    </lineage>
</organism>
<reference evidence="1 2" key="1">
    <citation type="journal article" date="2019" name="Sci. Rep.">
        <title>Orb-weaving spider Araneus ventricosus genome elucidates the spidroin gene catalogue.</title>
        <authorList>
            <person name="Kono N."/>
            <person name="Nakamura H."/>
            <person name="Ohtoshi R."/>
            <person name="Moran D.A.P."/>
            <person name="Shinohara A."/>
            <person name="Yoshida Y."/>
            <person name="Fujiwara M."/>
            <person name="Mori M."/>
            <person name="Tomita M."/>
            <person name="Arakawa K."/>
        </authorList>
    </citation>
    <scope>NUCLEOTIDE SEQUENCE [LARGE SCALE GENOMIC DNA]</scope>
</reference>
<dbReference type="AlphaFoldDB" id="A0A4Y2VZR1"/>
<dbReference type="Pfam" id="PF05380">
    <property type="entry name" value="Peptidase_A17"/>
    <property type="match status" value="1"/>
</dbReference>
<evidence type="ECO:0008006" key="3">
    <source>
        <dbReference type="Google" id="ProtNLM"/>
    </source>
</evidence>
<evidence type="ECO:0000313" key="1">
    <source>
        <dbReference type="EMBL" id="GBO29370.1"/>
    </source>
</evidence>
<dbReference type="OrthoDB" id="5977368at2759"/>
<dbReference type="GO" id="GO:0071897">
    <property type="term" value="P:DNA biosynthetic process"/>
    <property type="evidence" value="ECO:0007669"/>
    <property type="project" value="UniProtKB-ARBA"/>
</dbReference>
<proteinExistence type="predicted"/>
<sequence>MVEQIPAIINKFRLRKFDITADIEKAFSQIGFQEDVKHFLRFLWWENGDKENTKIYQHKSVVLGISSSPFLLGATLEHHLKQGTGHLEVTAQKLLKSFYVDNCVTSLDNEEELGRFMLESTEIDGTITCELVEARARVAPIKAIPIPRLELLACTIGSRLVNTTISDLGLEDVPICCWSDSLNVLYWIKGKEKWGTFVNSRVQEIRRLTNPEDWKHIAGILNPADLPSRGCGAEELTESL</sequence>